<dbReference type="InterPro" id="IPR000182">
    <property type="entry name" value="GNAT_dom"/>
</dbReference>
<dbReference type="SUPFAM" id="SSF55729">
    <property type="entry name" value="Acyl-CoA N-acyltransferases (Nat)"/>
    <property type="match status" value="1"/>
</dbReference>
<gene>
    <name evidence="2" type="ORF">BFG57_08045</name>
</gene>
<dbReference type="AlphaFoldDB" id="A0A1E5LJX9"/>
<keyword evidence="3" id="KW-1185">Reference proteome</keyword>
<dbReference type="OrthoDB" id="2398454at2"/>
<accession>A0A1E5LJX9</accession>
<dbReference type="GO" id="GO:0016747">
    <property type="term" value="F:acyltransferase activity, transferring groups other than amino-acyl groups"/>
    <property type="evidence" value="ECO:0007669"/>
    <property type="project" value="InterPro"/>
</dbReference>
<dbReference type="InterPro" id="IPR016181">
    <property type="entry name" value="Acyl_CoA_acyltransferase"/>
</dbReference>
<name>A0A1E5LJX9_9BACI</name>
<proteinExistence type="predicted"/>
<dbReference type="Gene3D" id="3.40.630.30">
    <property type="match status" value="1"/>
</dbReference>
<evidence type="ECO:0000313" key="3">
    <source>
        <dbReference type="Proteomes" id="UP000095209"/>
    </source>
</evidence>
<dbReference type="PROSITE" id="PS51186">
    <property type="entry name" value="GNAT"/>
    <property type="match status" value="1"/>
</dbReference>
<evidence type="ECO:0000259" key="1">
    <source>
        <dbReference type="PROSITE" id="PS51186"/>
    </source>
</evidence>
<feature type="domain" description="N-acetyltransferase" evidence="1">
    <location>
        <begin position="6"/>
        <end position="179"/>
    </location>
</feature>
<comment type="caution">
    <text evidence="2">The sequence shown here is derived from an EMBL/GenBank/DDBJ whole genome shotgun (WGS) entry which is preliminary data.</text>
</comment>
<protein>
    <recommendedName>
        <fullName evidence="1">N-acetyltransferase domain-containing protein</fullName>
    </recommendedName>
</protein>
<dbReference type="EMBL" id="MJEH01000002">
    <property type="protein sequence ID" value="OEH94403.1"/>
    <property type="molecule type" value="Genomic_DNA"/>
</dbReference>
<reference evidence="2 3" key="1">
    <citation type="submission" date="2016-08" db="EMBL/GenBank/DDBJ databases">
        <title>Genome of Bacillus solimangrovi GH2-4.</title>
        <authorList>
            <person name="Lim S."/>
            <person name="Kim B.-C."/>
        </authorList>
    </citation>
    <scope>NUCLEOTIDE SEQUENCE [LARGE SCALE GENOMIC DNA]</scope>
    <source>
        <strain evidence="2 3">GH2-4</strain>
    </source>
</reference>
<dbReference type="Proteomes" id="UP000095209">
    <property type="component" value="Unassembled WGS sequence"/>
</dbReference>
<dbReference type="STRING" id="1305675.BFG57_08045"/>
<dbReference type="RefSeq" id="WP_069715550.1">
    <property type="nucleotide sequence ID" value="NZ_MJEH01000002.1"/>
</dbReference>
<evidence type="ECO:0000313" key="2">
    <source>
        <dbReference type="EMBL" id="OEH94403.1"/>
    </source>
</evidence>
<sequence length="227" mass="26370">MAVGWTEITNDNVEYLEKVFKLYDQTFPKEVRESHETFYKSIQYSQNSFPNTFRFLVGIENEQVVSFATGHYLAGVNSGFIVYIVTNPLIRSHGLGAKTLNQLEELLNEDAKRAGYESINSIILETETIEMVHTEQEKEDCVKRNNFFNRNGYKRLNVKYMQPPLHNDEHSIPLNLFVKNRNGKEINKKTINDSIFAIYNEKYNSVNQIDKTILNNCLVEMGIRNLD</sequence>
<organism evidence="2 3">
    <name type="scientific">Bacillus solimangrovi</name>
    <dbReference type="NCBI Taxonomy" id="1305675"/>
    <lineage>
        <taxon>Bacteria</taxon>
        <taxon>Bacillati</taxon>
        <taxon>Bacillota</taxon>
        <taxon>Bacilli</taxon>
        <taxon>Bacillales</taxon>
        <taxon>Bacillaceae</taxon>
        <taxon>Bacillus</taxon>
    </lineage>
</organism>
<dbReference type="Pfam" id="PF00583">
    <property type="entry name" value="Acetyltransf_1"/>
    <property type="match status" value="1"/>
</dbReference>